<dbReference type="PANTHER" id="PTHR12243:SF66">
    <property type="entry name" value="MADF DOMAIN-CONTAINING PROTEIN"/>
    <property type="match status" value="1"/>
</dbReference>
<dbReference type="GO" id="GO:0005634">
    <property type="term" value="C:nucleus"/>
    <property type="evidence" value="ECO:0007669"/>
    <property type="project" value="TreeGrafter"/>
</dbReference>
<dbReference type="OrthoDB" id="8038273at2759"/>
<dbReference type="Pfam" id="PF10545">
    <property type="entry name" value="MADF_DNA_bdg"/>
    <property type="match status" value="1"/>
</dbReference>
<evidence type="ECO:0000259" key="1">
    <source>
        <dbReference type="PROSITE" id="PS51029"/>
    </source>
</evidence>
<dbReference type="PROSITE" id="PS51029">
    <property type="entry name" value="MADF"/>
    <property type="match status" value="1"/>
</dbReference>
<dbReference type="GO" id="GO:0005667">
    <property type="term" value="C:transcription regulator complex"/>
    <property type="evidence" value="ECO:0007669"/>
    <property type="project" value="TreeGrafter"/>
</dbReference>
<dbReference type="InterPro" id="IPR039353">
    <property type="entry name" value="TF_Adf1"/>
</dbReference>
<proteinExistence type="predicted"/>
<sequence length="221" mass="25408">MEGHHLTHDQRYELIQAVKHRPALWNKSEETSYGVVKREQLWDEVAAAISLPSKKVPSRVAKEAFRHMRDAFKKIMRKLHCDPVEAQNSGQVTWRFFGDLMFLWEGHHGQIDEDFSHLADLSDELKSPACIKEEPDSSSRKRAYRFISSTGEIIESSPGPSDTVPLTMPSPLPSYDDGFARYGDLITDVARRLDAKMLKHDLLDFKKAVTDLVHEYEKRML</sequence>
<reference evidence="2 3" key="2">
    <citation type="journal article" date="2019" name="G3 (Bethesda)">
        <title>Hybrid Assembly of the Genome of the Entomopathogenic Nematode Steinernema carpocapsae Identifies the X-Chromosome.</title>
        <authorList>
            <person name="Serra L."/>
            <person name="Macchietto M."/>
            <person name="Macias-Munoz A."/>
            <person name="McGill C.J."/>
            <person name="Rodriguez I.M."/>
            <person name="Rodriguez B."/>
            <person name="Murad R."/>
            <person name="Mortazavi A."/>
        </authorList>
    </citation>
    <scope>NUCLEOTIDE SEQUENCE [LARGE SCALE GENOMIC DNA]</scope>
    <source>
        <strain evidence="2 3">ALL</strain>
    </source>
</reference>
<reference evidence="2 3" key="1">
    <citation type="journal article" date="2015" name="Genome Biol.">
        <title>Comparative genomics of Steinernema reveals deeply conserved gene regulatory networks.</title>
        <authorList>
            <person name="Dillman A.R."/>
            <person name="Macchietto M."/>
            <person name="Porter C.F."/>
            <person name="Rogers A."/>
            <person name="Williams B."/>
            <person name="Antoshechkin I."/>
            <person name="Lee M.M."/>
            <person name="Goodwin Z."/>
            <person name="Lu X."/>
            <person name="Lewis E.E."/>
            <person name="Goodrich-Blair H."/>
            <person name="Stock S.P."/>
            <person name="Adams B.J."/>
            <person name="Sternberg P.W."/>
            <person name="Mortazavi A."/>
        </authorList>
    </citation>
    <scope>NUCLEOTIDE SEQUENCE [LARGE SCALE GENOMIC DNA]</scope>
    <source>
        <strain evidence="2 3">ALL</strain>
    </source>
</reference>
<dbReference type="PANTHER" id="PTHR12243">
    <property type="entry name" value="MADF DOMAIN TRANSCRIPTION FACTOR"/>
    <property type="match status" value="1"/>
</dbReference>
<comment type="caution">
    <text evidence="2">The sequence shown here is derived from an EMBL/GenBank/DDBJ whole genome shotgun (WGS) entry which is preliminary data.</text>
</comment>
<evidence type="ECO:0000313" key="3">
    <source>
        <dbReference type="Proteomes" id="UP000298663"/>
    </source>
</evidence>
<name>A0A4U5LP56_STECR</name>
<gene>
    <name evidence="2" type="ORF">L596_030349</name>
</gene>
<feature type="domain" description="MADF" evidence="1">
    <location>
        <begin position="13"/>
        <end position="108"/>
    </location>
</feature>
<dbReference type="AlphaFoldDB" id="A0A4U5LP56"/>
<protein>
    <recommendedName>
        <fullName evidence="1">MADF domain-containing protein</fullName>
    </recommendedName>
</protein>
<keyword evidence="3" id="KW-1185">Reference proteome</keyword>
<organism evidence="2 3">
    <name type="scientific">Steinernema carpocapsae</name>
    <name type="common">Entomopathogenic nematode</name>
    <dbReference type="NCBI Taxonomy" id="34508"/>
    <lineage>
        <taxon>Eukaryota</taxon>
        <taxon>Metazoa</taxon>
        <taxon>Ecdysozoa</taxon>
        <taxon>Nematoda</taxon>
        <taxon>Chromadorea</taxon>
        <taxon>Rhabditida</taxon>
        <taxon>Tylenchina</taxon>
        <taxon>Panagrolaimomorpha</taxon>
        <taxon>Strongyloidoidea</taxon>
        <taxon>Steinernematidae</taxon>
        <taxon>Steinernema</taxon>
    </lineage>
</organism>
<dbReference type="InterPro" id="IPR006578">
    <property type="entry name" value="MADF-dom"/>
</dbReference>
<accession>A0A4U5LP56</accession>
<dbReference type="SMART" id="SM00595">
    <property type="entry name" value="MADF"/>
    <property type="match status" value="1"/>
</dbReference>
<dbReference type="EMBL" id="AZBU02000014">
    <property type="protein sequence ID" value="TKR57679.1"/>
    <property type="molecule type" value="Genomic_DNA"/>
</dbReference>
<evidence type="ECO:0000313" key="2">
    <source>
        <dbReference type="EMBL" id="TKR57679.1"/>
    </source>
</evidence>
<dbReference type="Proteomes" id="UP000298663">
    <property type="component" value="Unassembled WGS sequence"/>
</dbReference>
<dbReference type="GO" id="GO:0006357">
    <property type="term" value="P:regulation of transcription by RNA polymerase II"/>
    <property type="evidence" value="ECO:0007669"/>
    <property type="project" value="TreeGrafter"/>
</dbReference>